<accession>A0A0G0BIR4</accession>
<organism evidence="2 3">
    <name type="scientific">candidate division CPR3 bacterium GW2011_GWF2_35_18</name>
    <dbReference type="NCBI Taxonomy" id="1618350"/>
    <lineage>
        <taxon>Bacteria</taxon>
        <taxon>Bacteria division CPR3</taxon>
    </lineage>
</organism>
<dbReference type="EMBL" id="LBQB01000007">
    <property type="protein sequence ID" value="KKP69318.1"/>
    <property type="molecule type" value="Genomic_DNA"/>
</dbReference>
<reference evidence="2 3" key="1">
    <citation type="journal article" date="2015" name="Nature">
        <title>rRNA introns, odd ribosomes, and small enigmatic genomes across a large radiation of phyla.</title>
        <authorList>
            <person name="Brown C.T."/>
            <person name="Hug L.A."/>
            <person name="Thomas B.C."/>
            <person name="Sharon I."/>
            <person name="Castelle C.J."/>
            <person name="Singh A."/>
            <person name="Wilkins M.J."/>
            <person name="Williams K.H."/>
            <person name="Banfield J.F."/>
        </authorList>
    </citation>
    <scope>NUCLEOTIDE SEQUENCE [LARGE SCALE GENOMIC DNA]</scope>
</reference>
<proteinExistence type="predicted"/>
<dbReference type="Proteomes" id="UP000034581">
    <property type="component" value="Unassembled WGS sequence"/>
</dbReference>
<protein>
    <recommendedName>
        <fullName evidence="1">BioF2-like acetyltransferase domain-containing protein</fullName>
    </recommendedName>
</protein>
<sequence>MKVQITKDINELENLWPDDNHVLTPFQTYVWNKLWIKNFGLDKKLQIYTFFEETNLVGIAPLYEKNSVLQFIGTPPNISDYLDFIYLTGDLVKQRKILTEFLATVKHEKQTNINLLHLTEKSPSVKLLSKIEINFDQEQETTPFISCPASWEEYLEKLPRKKRHELKRKLKKLSSKNSQVIYFCKPEEVRQEIDVFIDLLKQSSPEKEKFMTPQKEAFFKDFSDTMAEKNLILLSFLEIEGQKVASTLMFNHRNKLYLYNSGYNPEFKEFSPSLLLTAFNMKYAIEKGFEEYDLLRGDERYKYDLGATNRYIYNVRIQLINH</sequence>
<feature type="domain" description="BioF2-like acetyltransferase" evidence="1">
    <location>
        <begin position="160"/>
        <end position="302"/>
    </location>
</feature>
<dbReference type="InterPro" id="IPR038740">
    <property type="entry name" value="BioF2-like_GNAT_dom"/>
</dbReference>
<dbReference type="InterPro" id="IPR050644">
    <property type="entry name" value="PG_Glycine_Bridge_Synth"/>
</dbReference>
<dbReference type="Gene3D" id="3.40.630.30">
    <property type="match status" value="1"/>
</dbReference>
<name>A0A0G0BIR4_UNCC3</name>
<dbReference type="SUPFAM" id="SSF55729">
    <property type="entry name" value="Acyl-CoA N-acyltransferases (Nat)"/>
    <property type="match status" value="1"/>
</dbReference>
<evidence type="ECO:0000313" key="3">
    <source>
        <dbReference type="Proteomes" id="UP000034581"/>
    </source>
</evidence>
<dbReference type="InterPro" id="IPR016181">
    <property type="entry name" value="Acyl_CoA_acyltransferase"/>
</dbReference>
<gene>
    <name evidence="2" type="ORF">UR67_C0007G0023</name>
</gene>
<dbReference type="AlphaFoldDB" id="A0A0G0BIR4"/>
<dbReference type="Pfam" id="PF13480">
    <property type="entry name" value="Acetyltransf_6"/>
    <property type="match status" value="1"/>
</dbReference>
<dbReference type="PANTHER" id="PTHR36174:SF1">
    <property type="entry name" value="LIPID II:GLYCINE GLYCYLTRANSFERASE"/>
    <property type="match status" value="1"/>
</dbReference>
<dbReference type="STRING" id="1618350.UR67_C0007G0023"/>
<dbReference type="PANTHER" id="PTHR36174">
    <property type="entry name" value="LIPID II:GLYCINE GLYCYLTRANSFERASE"/>
    <property type="match status" value="1"/>
</dbReference>
<comment type="caution">
    <text evidence="2">The sequence shown here is derived from an EMBL/GenBank/DDBJ whole genome shotgun (WGS) entry which is preliminary data.</text>
</comment>
<evidence type="ECO:0000259" key="1">
    <source>
        <dbReference type="Pfam" id="PF13480"/>
    </source>
</evidence>
<evidence type="ECO:0000313" key="2">
    <source>
        <dbReference type="EMBL" id="KKP69318.1"/>
    </source>
</evidence>